<proteinExistence type="predicted"/>
<dbReference type="RefSeq" id="WP_007572202.1">
    <property type="nucleotide sequence ID" value="NZ_AGUD01000064.1"/>
</dbReference>
<dbReference type="AlphaFoldDB" id="H0E3B9"/>
<reference evidence="2 3" key="1">
    <citation type="journal article" date="2013" name="Biodegradation">
        <title>Quantitative proteomic analysis of ibuprofen-degrading Patulibacter sp. strain I11.</title>
        <authorList>
            <person name="Almeida B."/>
            <person name="Kjeldal H."/>
            <person name="Lolas I."/>
            <person name="Knudsen A.D."/>
            <person name="Carvalho G."/>
            <person name="Nielsen K.L."/>
            <person name="Barreto Crespo M.T."/>
            <person name="Stensballe A."/>
            <person name="Nielsen J.L."/>
        </authorList>
    </citation>
    <scope>NUCLEOTIDE SEQUENCE [LARGE SCALE GENOMIC DNA]</scope>
    <source>
        <strain evidence="2 3">I11</strain>
    </source>
</reference>
<name>H0E3B9_9ACTN</name>
<evidence type="ECO:0000256" key="1">
    <source>
        <dbReference type="SAM" id="MobiDB-lite"/>
    </source>
</evidence>
<feature type="region of interest" description="Disordered" evidence="1">
    <location>
        <begin position="59"/>
        <end position="84"/>
    </location>
</feature>
<evidence type="ECO:0000313" key="3">
    <source>
        <dbReference type="Proteomes" id="UP000005143"/>
    </source>
</evidence>
<feature type="compositionally biased region" description="Basic and acidic residues" evidence="1">
    <location>
        <begin position="62"/>
        <end position="72"/>
    </location>
</feature>
<dbReference type="EMBL" id="AGUD01000064">
    <property type="protein sequence ID" value="EHN11828.1"/>
    <property type="molecule type" value="Genomic_DNA"/>
</dbReference>
<keyword evidence="3" id="KW-1185">Reference proteome</keyword>
<gene>
    <name evidence="2" type="ORF">PAI11_12870</name>
</gene>
<accession>H0E3B9</accession>
<protein>
    <submittedName>
        <fullName evidence="2">Uncharacterized protein</fullName>
    </submittedName>
</protein>
<dbReference type="PATRIC" id="fig|1097667.3.peg.1283"/>
<organism evidence="2 3">
    <name type="scientific">Patulibacter medicamentivorans</name>
    <dbReference type="NCBI Taxonomy" id="1097667"/>
    <lineage>
        <taxon>Bacteria</taxon>
        <taxon>Bacillati</taxon>
        <taxon>Actinomycetota</taxon>
        <taxon>Thermoleophilia</taxon>
        <taxon>Solirubrobacterales</taxon>
        <taxon>Patulibacteraceae</taxon>
        <taxon>Patulibacter</taxon>
    </lineage>
</organism>
<dbReference type="Proteomes" id="UP000005143">
    <property type="component" value="Unassembled WGS sequence"/>
</dbReference>
<comment type="caution">
    <text evidence="2">The sequence shown here is derived from an EMBL/GenBank/DDBJ whole genome shotgun (WGS) entry which is preliminary data.</text>
</comment>
<dbReference type="OrthoDB" id="4774779at2"/>
<evidence type="ECO:0000313" key="2">
    <source>
        <dbReference type="EMBL" id="EHN11828.1"/>
    </source>
</evidence>
<sequence length="84" mass="8962">MPTPLETRKDTVQEVVESGATHVGRIATIITGAVRDVARELGDWATDVFEMREASQLAQADRQAEVAERGADAESAGPAEGDRP</sequence>